<dbReference type="NCBIfam" id="TIGR00231">
    <property type="entry name" value="small_GTP"/>
    <property type="match status" value="1"/>
</dbReference>
<dbReference type="InterPro" id="IPR003578">
    <property type="entry name" value="Small_GTPase_Rho"/>
</dbReference>
<keyword evidence="3" id="KW-0342">GTP-binding</keyword>
<evidence type="ECO:0000256" key="6">
    <source>
        <dbReference type="SAM" id="MobiDB-lite"/>
    </source>
</evidence>
<keyword evidence="1" id="KW-0488">Methylation</keyword>
<organism evidence="8 9">
    <name type="scientific">Favolaschia claudopus</name>
    <dbReference type="NCBI Taxonomy" id="2862362"/>
    <lineage>
        <taxon>Eukaryota</taxon>
        <taxon>Fungi</taxon>
        <taxon>Dikarya</taxon>
        <taxon>Basidiomycota</taxon>
        <taxon>Agaricomycotina</taxon>
        <taxon>Agaricomycetes</taxon>
        <taxon>Agaricomycetidae</taxon>
        <taxon>Agaricales</taxon>
        <taxon>Marasmiineae</taxon>
        <taxon>Mycenaceae</taxon>
        <taxon>Favolaschia</taxon>
    </lineage>
</organism>
<dbReference type="PANTHER" id="PTHR24072">
    <property type="entry name" value="RHO FAMILY GTPASE"/>
    <property type="match status" value="1"/>
</dbReference>
<dbReference type="InterPro" id="IPR001806">
    <property type="entry name" value="Small_GTPase"/>
</dbReference>
<dbReference type="SMART" id="SM00176">
    <property type="entry name" value="RAN"/>
    <property type="match status" value="1"/>
</dbReference>
<evidence type="ECO:0000256" key="1">
    <source>
        <dbReference type="ARBA" id="ARBA00022481"/>
    </source>
</evidence>
<keyword evidence="2" id="KW-0547">Nucleotide-binding</keyword>
<dbReference type="AlphaFoldDB" id="A0AAW0EHD0"/>
<keyword evidence="7" id="KW-0812">Transmembrane</keyword>
<dbReference type="Proteomes" id="UP001362999">
    <property type="component" value="Unassembled WGS sequence"/>
</dbReference>
<feature type="transmembrane region" description="Helical" evidence="7">
    <location>
        <begin position="612"/>
        <end position="633"/>
    </location>
</feature>
<feature type="compositionally biased region" description="Polar residues" evidence="6">
    <location>
        <begin position="474"/>
        <end position="485"/>
    </location>
</feature>
<feature type="region of interest" description="Disordered" evidence="6">
    <location>
        <begin position="454"/>
        <end position="485"/>
    </location>
</feature>
<keyword evidence="4" id="KW-0449">Lipoprotein</keyword>
<evidence type="ECO:0000313" key="9">
    <source>
        <dbReference type="Proteomes" id="UP001362999"/>
    </source>
</evidence>
<dbReference type="EMBL" id="JAWWNJ010000001">
    <property type="protein sequence ID" value="KAK7064143.1"/>
    <property type="molecule type" value="Genomic_DNA"/>
</dbReference>
<dbReference type="GO" id="GO:0007264">
    <property type="term" value="P:small GTPase-mediated signal transduction"/>
    <property type="evidence" value="ECO:0007669"/>
    <property type="project" value="InterPro"/>
</dbReference>
<feature type="compositionally biased region" description="Basic and acidic residues" evidence="6">
    <location>
        <begin position="249"/>
        <end position="262"/>
    </location>
</feature>
<feature type="compositionally biased region" description="Pro residues" evidence="6">
    <location>
        <begin position="357"/>
        <end position="372"/>
    </location>
</feature>
<keyword evidence="7" id="KW-1133">Transmembrane helix</keyword>
<dbReference type="SUPFAM" id="SSF52540">
    <property type="entry name" value="P-loop containing nucleoside triphosphate hydrolases"/>
    <property type="match status" value="1"/>
</dbReference>
<evidence type="ECO:0000256" key="3">
    <source>
        <dbReference type="ARBA" id="ARBA00023134"/>
    </source>
</evidence>
<dbReference type="CDD" id="cd01871">
    <property type="entry name" value="Rac1_like"/>
    <property type="match status" value="1"/>
</dbReference>
<name>A0AAW0EHD0_9AGAR</name>
<evidence type="ECO:0000313" key="8">
    <source>
        <dbReference type="EMBL" id="KAK7064143.1"/>
    </source>
</evidence>
<proteinExistence type="predicted"/>
<evidence type="ECO:0000256" key="7">
    <source>
        <dbReference type="SAM" id="Phobius"/>
    </source>
</evidence>
<dbReference type="Gene3D" id="3.40.50.300">
    <property type="entry name" value="P-loop containing nucleotide triphosphate hydrolases"/>
    <property type="match status" value="1"/>
</dbReference>
<dbReference type="SMART" id="SM00174">
    <property type="entry name" value="RHO"/>
    <property type="match status" value="1"/>
</dbReference>
<comment type="caution">
    <text evidence="8">The sequence shown here is derived from an EMBL/GenBank/DDBJ whole genome shotgun (WGS) entry which is preliminary data.</text>
</comment>
<dbReference type="SMART" id="SM00173">
    <property type="entry name" value="RAS"/>
    <property type="match status" value="1"/>
</dbReference>
<dbReference type="GO" id="GO:0005525">
    <property type="term" value="F:GTP binding"/>
    <property type="evidence" value="ECO:0007669"/>
    <property type="project" value="UniProtKB-KW"/>
</dbReference>
<dbReference type="InterPro" id="IPR005225">
    <property type="entry name" value="Small_GTP-bd"/>
</dbReference>
<keyword evidence="9" id="KW-1185">Reference proteome</keyword>
<feature type="region of interest" description="Disordered" evidence="6">
    <location>
        <begin position="218"/>
        <end position="286"/>
    </location>
</feature>
<dbReference type="PROSITE" id="PS51420">
    <property type="entry name" value="RHO"/>
    <property type="match status" value="1"/>
</dbReference>
<dbReference type="PROSITE" id="PS51419">
    <property type="entry name" value="RAB"/>
    <property type="match status" value="1"/>
</dbReference>
<dbReference type="FunFam" id="3.40.50.300:FF:000088">
    <property type="entry name" value="Ras-related C3 botulinum toxin substrate 1"/>
    <property type="match status" value="1"/>
</dbReference>
<dbReference type="SMART" id="SM00175">
    <property type="entry name" value="RAB"/>
    <property type="match status" value="1"/>
</dbReference>
<evidence type="ECO:0000256" key="2">
    <source>
        <dbReference type="ARBA" id="ARBA00022741"/>
    </source>
</evidence>
<evidence type="ECO:0000256" key="4">
    <source>
        <dbReference type="ARBA" id="ARBA00023288"/>
    </source>
</evidence>
<dbReference type="PROSITE" id="PS51421">
    <property type="entry name" value="RAS"/>
    <property type="match status" value="1"/>
</dbReference>
<dbReference type="PRINTS" id="PR00449">
    <property type="entry name" value="RASTRNSFRMNG"/>
</dbReference>
<evidence type="ECO:0000256" key="5">
    <source>
        <dbReference type="ARBA" id="ARBA00023289"/>
    </source>
</evidence>
<feature type="region of interest" description="Disordered" evidence="6">
    <location>
        <begin position="321"/>
        <end position="377"/>
    </location>
</feature>
<gene>
    <name evidence="8" type="ORF">R3P38DRAFT_3249723</name>
</gene>
<protein>
    <submittedName>
        <fullName evidence="8">Uncharacterized protein</fullName>
    </submittedName>
</protein>
<dbReference type="Pfam" id="PF00071">
    <property type="entry name" value="Ras"/>
    <property type="match status" value="1"/>
</dbReference>
<dbReference type="InterPro" id="IPR027417">
    <property type="entry name" value="P-loop_NTPase"/>
</dbReference>
<dbReference type="GO" id="GO:0003924">
    <property type="term" value="F:GTPase activity"/>
    <property type="evidence" value="ECO:0007669"/>
    <property type="project" value="InterPro"/>
</dbReference>
<keyword evidence="5" id="KW-0636">Prenylation</keyword>
<keyword evidence="7" id="KW-0472">Membrane</keyword>
<accession>A0AAW0EHD0</accession>
<sequence>MQAIKCVVVGDGAVGKTCLLISYTTNAFPGEYIPTVFDNYSANVMVDGKTISLGLWDTAGQEDYDRLRPLSYPQTDVFLICFSLVSPPSYENVRTKWYPEISHHAPSTSVVLVGTKLDLREDQATIEKLRDRRMAPIQYQQGVQMQRDIGAVKYLECSALTQKGLKTVFDEAIRAVLNPPARPSGGKKSGSKCIIAFPAPPTSVPASPVSVAFPSPATSTFTSTSPLVPLRRGDRSPASPLSQPGGPARRPERDADSLRRNDSSILSQSGSAHARRRPKDADSLLDGASSISPYDWHEGASSIDVDATEHSLLSTSFITSLLRSENPPGPGSHRASLRSDFSEMTYPPPRTQAALRSPPPQRPQGARPPPTSFQPIPEAALVSDDDDTLYSNHDPVVRTASVSRPLRGTPVVGVASATLRNLKGASDAPSYGKEELDLDYAPHASIPYSPAMPSTAGTQRRFLPPNSHPEVRQSMHSTKSHVGSFMSASSRSIRRILTWRKKPLPPVPKIAHIPVAQEAEFKQKEEATPLDQLLLRSDALRSALDNGMHPHHSIVSKAPGLVPLYEDARSSPGPQSMQQPLNPNHDWMYGPSSPQIKAEKTQQDSVAKKRRIWIIMCIFLAVALAAVGVGVGVTMHSRNAKGKGTTCDGNNVGAACNLDATCVCTSPVASRCDGLAQNLVTLTPTMNTLFGTNFTLNEVFLWIWTQQGTVNAKNCASQAVLVDVGASVALTNFQNRTTWAQAALLFDLQSLNNTGLQNFVVNAPWTLLTVDGPAKVSNASLFTTVASGYQYDFAGQSIAVPTVSFATDGAPSSAQAAEVSDTAPLDRMYSFSVAASTQYLGLLQSYWVTNLQLTLDKLPLFVETLRSAPIMIPFDVETGAVRTQMTSSPIFPLPIACFPGLGAPQLQQINALESVFGLSPTTTPATQFNSACFTGRPVYGVLNVLRMRLPFADSRTNVARQGITLKPDVGPRAVVYSGEVLSAFPGTPDASAGKLSLNPNTYGTLNHFNHVVLRYLRSMPTAIARSLVADFVLSNSTTPPPASSPIWSTPIPALEVAVFGKLTKDDLLSVSSGFSDAVGGLVFGSSEGNTLRQWAIPATSGLIWTQFSNSSLVVHDTSFTDDVFNRTLAAASAAINTHANVGVSDIVNSFQSTGKLTP</sequence>
<reference evidence="8 9" key="1">
    <citation type="journal article" date="2024" name="J Genomics">
        <title>Draft genome sequencing and assembly of Favolaschia claudopus CIRM-BRFM 2984 isolated from oak limbs.</title>
        <authorList>
            <person name="Navarro D."/>
            <person name="Drula E."/>
            <person name="Chaduli D."/>
            <person name="Cazenave R."/>
            <person name="Ahrendt S."/>
            <person name="Wang J."/>
            <person name="Lipzen A."/>
            <person name="Daum C."/>
            <person name="Barry K."/>
            <person name="Grigoriev I.V."/>
            <person name="Favel A."/>
            <person name="Rosso M.N."/>
            <person name="Martin F."/>
        </authorList>
    </citation>
    <scope>NUCLEOTIDE SEQUENCE [LARGE SCALE GENOMIC DNA]</scope>
    <source>
        <strain evidence="8 9">CIRM-BRFM 2984</strain>
    </source>
</reference>